<comment type="subcellular location">
    <subcellularLocation>
        <location evidence="2">Cell junction</location>
        <location evidence="2">Adherens junction</location>
    </subcellularLocation>
    <subcellularLocation>
        <location evidence="1">Cell membrane</location>
        <topology evidence="1">Single-pass type I membrane protein</topology>
    </subcellularLocation>
</comment>
<dbReference type="InterPro" id="IPR003599">
    <property type="entry name" value="Ig_sub"/>
</dbReference>
<evidence type="ECO:0000256" key="9">
    <source>
        <dbReference type="ARBA" id="ARBA00022949"/>
    </source>
</evidence>
<feature type="domain" description="Ig-like" evidence="19">
    <location>
        <begin position="145"/>
        <end position="234"/>
    </location>
</feature>
<proteinExistence type="inferred from homology"/>
<keyword evidence="10 17" id="KW-1133">Transmembrane helix</keyword>
<dbReference type="GO" id="GO:0005912">
    <property type="term" value="C:adherens junction"/>
    <property type="evidence" value="ECO:0007669"/>
    <property type="project" value="UniProtKB-SubCell"/>
</dbReference>
<dbReference type="Pfam" id="PF08205">
    <property type="entry name" value="C2-set_2"/>
    <property type="match status" value="1"/>
</dbReference>
<dbReference type="Gene3D" id="2.60.40.10">
    <property type="entry name" value="Immunoglobulins"/>
    <property type="match status" value="3"/>
</dbReference>
<dbReference type="InterPro" id="IPR052659">
    <property type="entry name" value="Nectin/PVR"/>
</dbReference>
<evidence type="ECO:0000256" key="6">
    <source>
        <dbReference type="ARBA" id="ARBA00022729"/>
    </source>
</evidence>
<organism evidence="20 21">
    <name type="scientific">Paramormyrops kingsleyae</name>
    <dbReference type="NCBI Taxonomy" id="1676925"/>
    <lineage>
        <taxon>Eukaryota</taxon>
        <taxon>Metazoa</taxon>
        <taxon>Chordata</taxon>
        <taxon>Craniata</taxon>
        <taxon>Vertebrata</taxon>
        <taxon>Euteleostomi</taxon>
        <taxon>Actinopterygii</taxon>
        <taxon>Neopterygii</taxon>
        <taxon>Teleostei</taxon>
        <taxon>Osteoglossocephala</taxon>
        <taxon>Osteoglossomorpha</taxon>
        <taxon>Osteoglossiformes</taxon>
        <taxon>Mormyridae</taxon>
        <taxon>Paramormyrops</taxon>
    </lineage>
</organism>
<evidence type="ECO:0000313" key="20">
    <source>
        <dbReference type="Ensembl" id="ENSPKIP00000038853.1"/>
    </source>
</evidence>
<reference evidence="20" key="1">
    <citation type="submission" date="2025-08" db="UniProtKB">
        <authorList>
            <consortium name="Ensembl"/>
        </authorList>
    </citation>
    <scope>IDENTIFICATION</scope>
</reference>
<evidence type="ECO:0000256" key="14">
    <source>
        <dbReference type="ARBA" id="ARBA00058274"/>
    </source>
</evidence>
<evidence type="ECO:0000256" key="1">
    <source>
        <dbReference type="ARBA" id="ARBA00004251"/>
    </source>
</evidence>
<evidence type="ECO:0000256" key="8">
    <source>
        <dbReference type="ARBA" id="ARBA00022889"/>
    </source>
</evidence>
<keyword evidence="21" id="KW-1185">Reference proteome</keyword>
<evidence type="ECO:0000259" key="19">
    <source>
        <dbReference type="PROSITE" id="PS50835"/>
    </source>
</evidence>
<evidence type="ECO:0000256" key="15">
    <source>
        <dbReference type="ARBA" id="ARBA00062858"/>
    </source>
</evidence>
<feature type="domain" description="Ig-like" evidence="19">
    <location>
        <begin position="10"/>
        <end position="140"/>
    </location>
</feature>
<evidence type="ECO:0000256" key="10">
    <source>
        <dbReference type="ARBA" id="ARBA00022989"/>
    </source>
</evidence>
<dbReference type="PANTHER" id="PTHR47387:SF1">
    <property type="entry name" value="NECTIN-2"/>
    <property type="match status" value="1"/>
</dbReference>
<dbReference type="Proteomes" id="UP000261540">
    <property type="component" value="Unplaced"/>
</dbReference>
<dbReference type="GO" id="GO:0007155">
    <property type="term" value="P:cell adhesion"/>
    <property type="evidence" value="ECO:0007669"/>
    <property type="project" value="UniProtKB-KW"/>
</dbReference>
<evidence type="ECO:0000256" key="4">
    <source>
        <dbReference type="ARBA" id="ARBA00022475"/>
    </source>
</evidence>
<keyword evidence="13" id="KW-0325">Glycoprotein</keyword>
<evidence type="ECO:0000256" key="18">
    <source>
        <dbReference type="SAM" id="SignalP"/>
    </source>
</evidence>
<dbReference type="PANTHER" id="PTHR47387">
    <property type="entry name" value="NECTIN-2"/>
    <property type="match status" value="1"/>
</dbReference>
<reference evidence="20" key="2">
    <citation type="submission" date="2025-09" db="UniProtKB">
        <authorList>
            <consortium name="Ensembl"/>
        </authorList>
    </citation>
    <scope>IDENTIFICATION</scope>
</reference>
<dbReference type="Pfam" id="PF07686">
    <property type="entry name" value="V-set"/>
    <property type="match status" value="1"/>
</dbReference>
<feature type="compositionally biased region" description="Polar residues" evidence="16">
    <location>
        <begin position="394"/>
        <end position="411"/>
    </location>
</feature>
<keyword evidence="8" id="KW-0130">Cell adhesion</keyword>
<feature type="region of interest" description="Disordered" evidence="16">
    <location>
        <begin position="369"/>
        <end position="411"/>
    </location>
</feature>
<dbReference type="GO" id="GO:0005886">
    <property type="term" value="C:plasma membrane"/>
    <property type="evidence" value="ECO:0007669"/>
    <property type="project" value="UniProtKB-SubCell"/>
</dbReference>
<dbReference type="GeneTree" id="ENSGT00940000165364"/>
<dbReference type="InterPro" id="IPR007110">
    <property type="entry name" value="Ig-like_dom"/>
</dbReference>
<dbReference type="InterPro" id="IPR003598">
    <property type="entry name" value="Ig_sub2"/>
</dbReference>
<keyword evidence="11 17" id="KW-0472">Membrane</keyword>
<evidence type="ECO:0000256" key="2">
    <source>
        <dbReference type="ARBA" id="ARBA00004536"/>
    </source>
</evidence>
<comment type="similarity">
    <text evidence="3">Belongs to the nectin family.</text>
</comment>
<dbReference type="SUPFAM" id="SSF48726">
    <property type="entry name" value="Immunoglobulin"/>
    <property type="match status" value="3"/>
</dbReference>
<evidence type="ECO:0000256" key="7">
    <source>
        <dbReference type="ARBA" id="ARBA00022737"/>
    </source>
</evidence>
<dbReference type="Ensembl" id="ENSPKIT00000019849.1">
    <property type="protein sequence ID" value="ENSPKIP00000038853.1"/>
    <property type="gene ID" value="ENSPKIG00000016464.1"/>
</dbReference>
<evidence type="ECO:0000256" key="5">
    <source>
        <dbReference type="ARBA" id="ARBA00022692"/>
    </source>
</evidence>
<dbReference type="SMART" id="SM00406">
    <property type="entry name" value="IGv"/>
    <property type="match status" value="1"/>
</dbReference>
<feature type="transmembrane region" description="Helical" evidence="17">
    <location>
        <begin position="341"/>
        <end position="364"/>
    </location>
</feature>
<keyword evidence="6 18" id="KW-0732">Signal</keyword>
<comment type="function">
    <text evidence="14">Cell adhesion molecule that promotes cell-cell contacts and plays important roles in the development of the nervous system. Acts by forming homophilic or heterophilic trans-dimers.</text>
</comment>
<dbReference type="FunFam" id="2.60.40.10:FF:000304">
    <property type="entry name" value="Nectin cell adhesion molecule 1"/>
    <property type="match status" value="1"/>
</dbReference>
<evidence type="ECO:0000256" key="16">
    <source>
        <dbReference type="SAM" id="MobiDB-lite"/>
    </source>
</evidence>
<accession>A0A3B3T8S4</accession>
<evidence type="ECO:0000256" key="3">
    <source>
        <dbReference type="ARBA" id="ARBA00007810"/>
    </source>
</evidence>
<dbReference type="SMART" id="SM00408">
    <property type="entry name" value="IGc2"/>
    <property type="match status" value="2"/>
</dbReference>
<evidence type="ECO:0000256" key="13">
    <source>
        <dbReference type="ARBA" id="ARBA00023180"/>
    </source>
</evidence>
<keyword evidence="9" id="KW-0965">Cell junction</keyword>
<feature type="signal peptide" evidence="18">
    <location>
        <begin position="1"/>
        <end position="28"/>
    </location>
</feature>
<name>A0A3B3T8S4_9TELE</name>
<dbReference type="InterPro" id="IPR013106">
    <property type="entry name" value="Ig_V-set"/>
</dbReference>
<evidence type="ECO:0000313" key="21">
    <source>
        <dbReference type="Proteomes" id="UP000261540"/>
    </source>
</evidence>
<keyword evidence="4" id="KW-1003">Cell membrane</keyword>
<dbReference type="InterPro" id="IPR013162">
    <property type="entry name" value="CD80_C2-set"/>
</dbReference>
<evidence type="ECO:0000256" key="17">
    <source>
        <dbReference type="SAM" id="Phobius"/>
    </source>
</evidence>
<dbReference type="PROSITE" id="PS50835">
    <property type="entry name" value="IG_LIKE"/>
    <property type="match status" value="3"/>
</dbReference>
<dbReference type="InterPro" id="IPR013783">
    <property type="entry name" value="Ig-like_fold"/>
</dbReference>
<protein>
    <submittedName>
        <fullName evidence="20">Si:ch73-22o12.1</fullName>
    </submittedName>
</protein>
<keyword evidence="12" id="KW-1015">Disulfide bond</keyword>
<keyword evidence="5 17" id="KW-0812">Transmembrane</keyword>
<evidence type="ECO:0000256" key="12">
    <source>
        <dbReference type="ARBA" id="ARBA00023157"/>
    </source>
</evidence>
<feature type="region of interest" description="Disordered" evidence="16">
    <location>
        <begin position="451"/>
        <end position="473"/>
    </location>
</feature>
<dbReference type="Pfam" id="PF13927">
    <property type="entry name" value="Ig_3"/>
    <property type="match status" value="1"/>
</dbReference>
<dbReference type="SMART" id="SM00409">
    <property type="entry name" value="IG"/>
    <property type="match status" value="3"/>
</dbReference>
<feature type="domain" description="Ig-like" evidence="19">
    <location>
        <begin position="243"/>
        <end position="326"/>
    </location>
</feature>
<keyword evidence="7" id="KW-0677">Repeat</keyword>
<comment type="subunit">
    <text evidence="15">Cis- and trans-homodimer. Can form trans-heterodimers.</text>
</comment>
<dbReference type="AlphaFoldDB" id="A0A3B3T8S4"/>
<feature type="chain" id="PRO_5017457137" evidence="18">
    <location>
        <begin position="29"/>
        <end position="503"/>
    </location>
</feature>
<dbReference type="InterPro" id="IPR036179">
    <property type="entry name" value="Ig-like_dom_sf"/>
</dbReference>
<evidence type="ECO:0000256" key="11">
    <source>
        <dbReference type="ARBA" id="ARBA00023136"/>
    </source>
</evidence>
<sequence>MEKNNARNSPSFAFLLIIFGLAIQDAFSQRVKVQPEVVSYPGQTVSLQCEYPNQSGTALTQVSWIWEPADGKRDNIAVYHPDFGPSYPSSPLIGRVTFVKPSLTNPSITISDVKMTDEGRYICEYATYPSGNEQGTTTLIMLAKPENNGSAITAVAGNTSTVVARCQSANGRPPAKITWISPFNGNDTVVTKPGTSNTVTVISEYRLVPTAADDGKEIKCVIEHRTQSKNEEISMKLAIEYLPKVSITGYDENWYMGRSSATLMCQAFGNPPPSIAWKTTSGPLPANVQVQEAYLTVPKVDDTMNTTFVCEATNQRGTASHHLTVMVRETQLPLKGSTTGAVIGGVTACIILVAVIVTVVVMILKRRRKEDTPPKHKPPPPMKTSGSAEKPNAGQASETQPLGQTYNSQTEPVTVSPLHLRAQMHTPAFEHFLLTEVFVFCDTQNLDDADYQKNGHGEDSALSGSEDRAHGRYQDNRELYGIEPRLHYSASREGGFISPPMYV</sequence>